<keyword evidence="1" id="KW-0479">Metal-binding</keyword>
<comment type="caution">
    <text evidence="5">The sequence shown here is derived from an EMBL/GenBank/DDBJ whole genome shotgun (WGS) entry which is preliminary data.</text>
</comment>
<dbReference type="InterPro" id="IPR017900">
    <property type="entry name" value="4Fe4S_Fe_S_CS"/>
</dbReference>
<reference evidence="5 6" key="1">
    <citation type="submission" date="2021-03" db="EMBL/GenBank/DDBJ databases">
        <title>Genomic Encyclopedia of Type Strains, Phase IV (KMG-IV): sequencing the most valuable type-strain genomes for metagenomic binning, comparative biology and taxonomic classification.</title>
        <authorList>
            <person name="Goeker M."/>
        </authorList>
    </citation>
    <scope>NUCLEOTIDE SEQUENCE [LARGE SCALE GENOMIC DNA]</scope>
    <source>
        <strain evidence="5 6">DSM 6139</strain>
    </source>
</reference>
<proteinExistence type="predicted"/>
<evidence type="ECO:0000313" key="6">
    <source>
        <dbReference type="Proteomes" id="UP001519271"/>
    </source>
</evidence>
<keyword evidence="6" id="KW-1185">Reference proteome</keyword>
<evidence type="ECO:0000256" key="3">
    <source>
        <dbReference type="ARBA" id="ARBA00023014"/>
    </source>
</evidence>
<evidence type="ECO:0000313" key="5">
    <source>
        <dbReference type="EMBL" id="MBP1919386.1"/>
    </source>
</evidence>
<sequence length="275" mass="30470">MDRGELIQAISGIVEDSLENRVSGDCAILPELSGMRIFESPLFAFGNPLDPIFDKLKEPGVIGPHFTSPREWMPEVKTVISIFLPFTEAVRRGKDSSPQWPSSAWLHGRIEGQAFINMMLAMAVAEIESYGYKAMAPSLDKRYWSVIHDGNTNPEKAGFTSNWSERHVAYVSGHGTFGLSKGLITKRGIAGRFASILTDMDIEKDERYYTELYENCSMCGACAKRCPAGAISVLTGKDHKKCSDYLDTTAAKYAPRYGCDKCQTKVPCETCIPEK</sequence>
<evidence type="ECO:0000256" key="1">
    <source>
        <dbReference type="ARBA" id="ARBA00022723"/>
    </source>
</evidence>
<organism evidence="5 6">
    <name type="scientific">Youngiibacter multivorans</name>
    <dbReference type="NCBI Taxonomy" id="937251"/>
    <lineage>
        <taxon>Bacteria</taxon>
        <taxon>Bacillati</taxon>
        <taxon>Bacillota</taxon>
        <taxon>Clostridia</taxon>
        <taxon>Eubacteriales</taxon>
        <taxon>Clostridiaceae</taxon>
        <taxon>Youngiibacter</taxon>
    </lineage>
</organism>
<dbReference type="PROSITE" id="PS00198">
    <property type="entry name" value="4FE4S_FER_1"/>
    <property type="match status" value="1"/>
</dbReference>
<dbReference type="EMBL" id="JAGGKC010000014">
    <property type="protein sequence ID" value="MBP1919386.1"/>
    <property type="molecule type" value="Genomic_DNA"/>
</dbReference>
<feature type="domain" description="4Fe-4S ferredoxin-type" evidence="4">
    <location>
        <begin position="206"/>
        <end position="236"/>
    </location>
</feature>
<keyword evidence="2" id="KW-0408">Iron</keyword>
<dbReference type="PANTHER" id="PTHR42827">
    <property type="entry name" value="IRON-SULFUR CLUSTER-BINDING PROTEIN-RELATED"/>
    <property type="match status" value="1"/>
</dbReference>
<evidence type="ECO:0000256" key="2">
    <source>
        <dbReference type="ARBA" id="ARBA00023004"/>
    </source>
</evidence>
<dbReference type="InterPro" id="IPR017896">
    <property type="entry name" value="4Fe4S_Fe-S-bd"/>
</dbReference>
<name>A0ABS4G4E9_9CLOT</name>
<dbReference type="PANTHER" id="PTHR42827:SF1">
    <property type="entry name" value="IRON-SULFUR CLUSTER-BINDING PROTEIN"/>
    <property type="match status" value="1"/>
</dbReference>
<evidence type="ECO:0000259" key="4">
    <source>
        <dbReference type="PROSITE" id="PS51379"/>
    </source>
</evidence>
<dbReference type="SUPFAM" id="SSF54862">
    <property type="entry name" value="4Fe-4S ferredoxins"/>
    <property type="match status" value="1"/>
</dbReference>
<protein>
    <submittedName>
        <fullName evidence="5">Epoxyqueuosine reductase QueG</fullName>
    </submittedName>
</protein>
<dbReference type="Proteomes" id="UP001519271">
    <property type="component" value="Unassembled WGS sequence"/>
</dbReference>
<gene>
    <name evidence="5" type="ORF">J2Z34_001875</name>
</gene>
<dbReference type="PROSITE" id="PS51379">
    <property type="entry name" value="4FE4S_FER_2"/>
    <property type="match status" value="1"/>
</dbReference>
<keyword evidence="3" id="KW-0411">Iron-sulfur</keyword>
<dbReference type="RefSeq" id="WP_209459586.1">
    <property type="nucleotide sequence ID" value="NZ_JAGGKC010000014.1"/>
</dbReference>
<dbReference type="Pfam" id="PF00037">
    <property type="entry name" value="Fer4"/>
    <property type="match status" value="1"/>
</dbReference>
<accession>A0ABS4G4E9</accession>